<feature type="signal peptide" evidence="1">
    <location>
        <begin position="1"/>
        <end position="15"/>
    </location>
</feature>
<name>A0A9P9E7S7_9PLEO</name>
<proteinExistence type="predicted"/>
<evidence type="ECO:0000313" key="3">
    <source>
        <dbReference type="Proteomes" id="UP000700596"/>
    </source>
</evidence>
<accession>A0A9P9E7S7</accession>
<keyword evidence="3" id="KW-1185">Reference proteome</keyword>
<evidence type="ECO:0008006" key="4">
    <source>
        <dbReference type="Google" id="ProtNLM"/>
    </source>
</evidence>
<evidence type="ECO:0000313" key="2">
    <source>
        <dbReference type="EMBL" id="KAH7132367.1"/>
    </source>
</evidence>
<organism evidence="2 3">
    <name type="scientific">Dendryphion nanum</name>
    <dbReference type="NCBI Taxonomy" id="256645"/>
    <lineage>
        <taxon>Eukaryota</taxon>
        <taxon>Fungi</taxon>
        <taxon>Dikarya</taxon>
        <taxon>Ascomycota</taxon>
        <taxon>Pezizomycotina</taxon>
        <taxon>Dothideomycetes</taxon>
        <taxon>Pleosporomycetidae</taxon>
        <taxon>Pleosporales</taxon>
        <taxon>Torulaceae</taxon>
        <taxon>Dendryphion</taxon>
    </lineage>
</organism>
<gene>
    <name evidence="2" type="ORF">B0J11DRAFT_521553</name>
</gene>
<dbReference type="EMBL" id="JAGMWT010000003">
    <property type="protein sequence ID" value="KAH7132367.1"/>
    <property type="molecule type" value="Genomic_DNA"/>
</dbReference>
<feature type="chain" id="PRO_5040482591" description="Secreted protein" evidence="1">
    <location>
        <begin position="16"/>
        <end position="113"/>
    </location>
</feature>
<dbReference type="AlphaFoldDB" id="A0A9P9E7S7"/>
<sequence length="113" mass="12741">MCMWIWLCLQNLARGETGNASVRYSRLCSLRLGPGRMQAYLLESRRRRWKMRFGRGDVERGCAGACSGRSRGPRGKSPAREGFGLRGSFVLGWRDGEGWRGCCLWRGLGLGRV</sequence>
<dbReference type="Proteomes" id="UP000700596">
    <property type="component" value="Unassembled WGS sequence"/>
</dbReference>
<protein>
    <recommendedName>
        <fullName evidence="4">Secreted protein</fullName>
    </recommendedName>
</protein>
<reference evidence="2" key="1">
    <citation type="journal article" date="2021" name="Nat. Commun.">
        <title>Genetic determinants of endophytism in the Arabidopsis root mycobiome.</title>
        <authorList>
            <person name="Mesny F."/>
            <person name="Miyauchi S."/>
            <person name="Thiergart T."/>
            <person name="Pickel B."/>
            <person name="Atanasova L."/>
            <person name="Karlsson M."/>
            <person name="Huettel B."/>
            <person name="Barry K.W."/>
            <person name="Haridas S."/>
            <person name="Chen C."/>
            <person name="Bauer D."/>
            <person name="Andreopoulos W."/>
            <person name="Pangilinan J."/>
            <person name="LaButti K."/>
            <person name="Riley R."/>
            <person name="Lipzen A."/>
            <person name="Clum A."/>
            <person name="Drula E."/>
            <person name="Henrissat B."/>
            <person name="Kohler A."/>
            <person name="Grigoriev I.V."/>
            <person name="Martin F.M."/>
            <person name="Hacquard S."/>
        </authorList>
    </citation>
    <scope>NUCLEOTIDE SEQUENCE</scope>
    <source>
        <strain evidence="2">MPI-CAGE-CH-0243</strain>
    </source>
</reference>
<comment type="caution">
    <text evidence="2">The sequence shown here is derived from an EMBL/GenBank/DDBJ whole genome shotgun (WGS) entry which is preliminary data.</text>
</comment>
<keyword evidence="1" id="KW-0732">Signal</keyword>
<evidence type="ECO:0000256" key="1">
    <source>
        <dbReference type="SAM" id="SignalP"/>
    </source>
</evidence>